<evidence type="ECO:0000256" key="1">
    <source>
        <dbReference type="ARBA" id="ARBA00004107"/>
    </source>
</evidence>
<feature type="transmembrane region" description="Helical" evidence="15">
    <location>
        <begin position="470"/>
        <end position="492"/>
    </location>
</feature>
<keyword evidence="13" id="KW-0458">Lysosome</keyword>
<keyword evidence="7" id="KW-0029">Amino-acid transport</keyword>
<evidence type="ECO:0000256" key="2">
    <source>
        <dbReference type="ARBA" id="ARBA00004155"/>
    </source>
</evidence>
<dbReference type="Pfam" id="PF01490">
    <property type="entry name" value="Aa_trans"/>
    <property type="match status" value="2"/>
</dbReference>
<evidence type="ECO:0000256" key="5">
    <source>
        <dbReference type="ARBA" id="ARBA00022723"/>
    </source>
</evidence>
<evidence type="ECO:0000256" key="11">
    <source>
        <dbReference type="ARBA" id="ARBA00023157"/>
    </source>
</evidence>
<keyword evidence="9" id="KW-0915">Sodium</keyword>
<evidence type="ECO:0000256" key="15">
    <source>
        <dbReference type="SAM" id="Phobius"/>
    </source>
</evidence>
<evidence type="ECO:0000256" key="10">
    <source>
        <dbReference type="ARBA" id="ARBA00023136"/>
    </source>
</evidence>
<evidence type="ECO:0000256" key="13">
    <source>
        <dbReference type="ARBA" id="ARBA00023228"/>
    </source>
</evidence>
<keyword evidence="12" id="KW-0325">Glycoprotein</keyword>
<proteinExistence type="inferred from homology"/>
<evidence type="ECO:0000256" key="6">
    <source>
        <dbReference type="ARBA" id="ARBA00022753"/>
    </source>
</evidence>
<dbReference type="GeneID" id="106458228"/>
<keyword evidence="17" id="KW-1185">Reference proteome</keyword>
<evidence type="ECO:0000313" key="17">
    <source>
        <dbReference type="Proteomes" id="UP000694941"/>
    </source>
</evidence>
<feature type="transmembrane region" description="Helical" evidence="15">
    <location>
        <begin position="310"/>
        <end position="329"/>
    </location>
</feature>
<name>A0ABM1S8V9_LIMPO</name>
<evidence type="ECO:0000256" key="7">
    <source>
        <dbReference type="ARBA" id="ARBA00022970"/>
    </source>
</evidence>
<feature type="transmembrane region" description="Helical" evidence="15">
    <location>
        <begin position="429"/>
        <end position="449"/>
    </location>
</feature>
<dbReference type="RefSeq" id="XP_022240064.1">
    <property type="nucleotide sequence ID" value="XM_022384356.1"/>
</dbReference>
<organism evidence="17 18">
    <name type="scientific">Limulus polyphemus</name>
    <name type="common">Atlantic horseshoe crab</name>
    <dbReference type="NCBI Taxonomy" id="6850"/>
    <lineage>
        <taxon>Eukaryota</taxon>
        <taxon>Metazoa</taxon>
        <taxon>Ecdysozoa</taxon>
        <taxon>Arthropoda</taxon>
        <taxon>Chelicerata</taxon>
        <taxon>Merostomata</taxon>
        <taxon>Xiphosura</taxon>
        <taxon>Limulidae</taxon>
        <taxon>Limulus</taxon>
    </lineage>
</organism>
<evidence type="ECO:0000256" key="4">
    <source>
        <dbReference type="ARBA" id="ARBA00022692"/>
    </source>
</evidence>
<feature type="domain" description="Amino acid transporter transmembrane" evidence="16">
    <location>
        <begin position="371"/>
        <end position="630"/>
    </location>
</feature>
<feature type="domain" description="Amino acid transporter transmembrane" evidence="16">
    <location>
        <begin position="132"/>
        <end position="236"/>
    </location>
</feature>
<dbReference type="PANTHER" id="PTHR22950">
    <property type="entry name" value="AMINO ACID TRANSPORTER"/>
    <property type="match status" value="1"/>
</dbReference>
<feature type="transmembrane region" description="Helical" evidence="15">
    <location>
        <begin position="388"/>
        <end position="409"/>
    </location>
</feature>
<feature type="transmembrane region" description="Helical" evidence="15">
    <location>
        <begin position="512"/>
        <end position="536"/>
    </location>
</feature>
<keyword evidence="11" id="KW-1015">Disulfide bond</keyword>
<evidence type="ECO:0000313" key="18">
    <source>
        <dbReference type="RefSeq" id="XP_022240064.1"/>
    </source>
</evidence>
<feature type="transmembrane region" description="Helical" evidence="15">
    <location>
        <begin position="162"/>
        <end position="181"/>
    </location>
</feature>
<evidence type="ECO:0000256" key="9">
    <source>
        <dbReference type="ARBA" id="ARBA00023053"/>
    </source>
</evidence>
<evidence type="ECO:0000256" key="14">
    <source>
        <dbReference type="ARBA" id="ARBA00038442"/>
    </source>
</evidence>
<dbReference type="PANTHER" id="PTHR22950:SF244">
    <property type="entry name" value="NEUTRAL AMINO ACID TRANSPORTER 9"/>
    <property type="match status" value="1"/>
</dbReference>
<keyword evidence="5" id="KW-0479">Metal-binding</keyword>
<keyword evidence="6" id="KW-0967">Endosome</keyword>
<feature type="transmembrane region" description="Helical" evidence="15">
    <location>
        <begin position="579"/>
        <end position="603"/>
    </location>
</feature>
<evidence type="ECO:0000256" key="8">
    <source>
        <dbReference type="ARBA" id="ARBA00022989"/>
    </source>
</evidence>
<evidence type="ECO:0000256" key="3">
    <source>
        <dbReference type="ARBA" id="ARBA00022448"/>
    </source>
</evidence>
<protein>
    <submittedName>
        <fullName evidence="18">Sodium-coupled neutral amino acid transporter 9-like isoform X1</fullName>
    </submittedName>
</protein>
<keyword evidence="8 15" id="KW-1133">Transmembrane helix</keyword>
<keyword evidence="3" id="KW-0813">Transport</keyword>
<keyword evidence="10 15" id="KW-0472">Membrane</keyword>
<keyword evidence="4 15" id="KW-0812">Transmembrane</keyword>
<comment type="similarity">
    <text evidence="14">Belongs to the amino acid/polyamine transporter 2 family. SLC38A9 subfamily.</text>
</comment>
<feature type="transmembrane region" description="Helical" evidence="15">
    <location>
        <begin position="615"/>
        <end position="635"/>
    </location>
</feature>
<evidence type="ECO:0000259" key="16">
    <source>
        <dbReference type="Pfam" id="PF01490"/>
    </source>
</evidence>
<evidence type="ECO:0000256" key="12">
    <source>
        <dbReference type="ARBA" id="ARBA00023180"/>
    </source>
</evidence>
<dbReference type="Proteomes" id="UP000694941">
    <property type="component" value="Unplaced"/>
</dbReference>
<feature type="transmembrane region" description="Helical" evidence="15">
    <location>
        <begin position="556"/>
        <end position="573"/>
    </location>
</feature>
<comment type="subcellular location">
    <subcellularLocation>
        <location evidence="1">Late endosome membrane</location>
        <topology evidence="1">Multi-pass membrane protein</topology>
    </subcellularLocation>
    <subcellularLocation>
        <location evidence="2">Lysosome membrane</location>
        <topology evidence="2">Multi-pass membrane protein</topology>
    </subcellularLocation>
</comment>
<gene>
    <name evidence="18" type="primary">LOC106458228</name>
</gene>
<accession>A0ABM1S8V9</accession>
<feature type="transmembrane region" description="Helical" evidence="15">
    <location>
        <begin position="135"/>
        <end position="156"/>
    </location>
</feature>
<sequence length="637" mass="72731">MFYTGLFPFKYNSYSMDVKEEETNPLLLNHNHSYDSMEKSSESEVLGSGSVEKACWIPQPQPVHRRPFHYPSMSNLGNINEDQSIEVSATVSRHRYYSKLTDPSLDTLKIPDHVVPSYFFYPFPFRKLVGKQSSIITIFSIWNTMMGTSLLSMPWAVQQAGFAFALVIILVMCGICLYTALRIIRMPELVGNATDELLEFSDVARHFLGRWAEWFSLFFSLLTLLGSAVVYWVLMTNFSYHTVLYLHELVTGAYGVPGNTNSSDSDCSLAFMDLYDSLIDSVLDYSSYGLLESSRNFIYLWTLNFTCLRFIRFFTLFSLFMIHLFQFLFDFASEVICTSFTESTDNSTLCSSNSNDDLFHKIWDVDLTVPFFLLVMIFPVINLKSPTFFTKFNALGTLAVMYLIVFTSVKSAEWGMNFDVYNSASPSFVQLYMPSFPALSGVLSLAFFIHNCILSLCRNQKKPENNVRDITIAFMLVCMTYLFIGVLLYITFPLKKVCIADNILNNFGSSDLMAFLTRLFLLFQVFTLFPLILYLLRIQAMHFLFGCIYPGLKQIVILNSVLLVICILFAIYFPRIGTIIRFSGSFSGLAYVFALPCITYLKAQKDERSLTLTSVVFHVFLVLLGFANFVAQFFVDV</sequence>
<dbReference type="InterPro" id="IPR013057">
    <property type="entry name" value="AA_transpt_TM"/>
</dbReference>
<feature type="transmembrane region" description="Helical" evidence="15">
    <location>
        <begin position="362"/>
        <end position="381"/>
    </location>
</feature>
<reference evidence="18" key="1">
    <citation type="submission" date="2025-08" db="UniProtKB">
        <authorList>
            <consortium name="RefSeq"/>
        </authorList>
    </citation>
    <scope>IDENTIFICATION</scope>
    <source>
        <tissue evidence="18">Muscle</tissue>
    </source>
</reference>
<feature type="transmembrane region" description="Helical" evidence="15">
    <location>
        <begin position="214"/>
        <end position="234"/>
    </location>
</feature>